<feature type="domain" description="C2" evidence="3">
    <location>
        <begin position="186"/>
        <end position="320"/>
    </location>
</feature>
<feature type="compositionally biased region" description="Low complexity" evidence="2">
    <location>
        <begin position="665"/>
        <end position="679"/>
    </location>
</feature>
<feature type="region of interest" description="Disordered" evidence="2">
    <location>
        <begin position="659"/>
        <end position="789"/>
    </location>
</feature>
<dbReference type="GO" id="GO:0070382">
    <property type="term" value="C:exocytic vesicle"/>
    <property type="evidence" value="ECO:0007669"/>
    <property type="project" value="TreeGrafter"/>
</dbReference>
<organism evidence="4 5">
    <name type="scientific">Penaeus vannamei</name>
    <name type="common">Whiteleg shrimp</name>
    <name type="synonym">Litopenaeus vannamei</name>
    <dbReference type="NCBI Taxonomy" id="6689"/>
    <lineage>
        <taxon>Eukaryota</taxon>
        <taxon>Metazoa</taxon>
        <taxon>Ecdysozoa</taxon>
        <taxon>Arthropoda</taxon>
        <taxon>Crustacea</taxon>
        <taxon>Multicrustacea</taxon>
        <taxon>Malacostraca</taxon>
        <taxon>Eumalacostraca</taxon>
        <taxon>Eucarida</taxon>
        <taxon>Decapoda</taxon>
        <taxon>Dendrobranchiata</taxon>
        <taxon>Penaeoidea</taxon>
        <taxon>Penaeidae</taxon>
        <taxon>Penaeus</taxon>
    </lineage>
</organism>
<dbReference type="InterPro" id="IPR035892">
    <property type="entry name" value="C2_domain_sf"/>
</dbReference>
<evidence type="ECO:0000256" key="2">
    <source>
        <dbReference type="SAM" id="MobiDB-lite"/>
    </source>
</evidence>
<comment type="caution">
    <text evidence="4">The sequence shown here is derived from an EMBL/GenBank/DDBJ whole genome shotgun (WGS) entry which is preliminary data.</text>
</comment>
<dbReference type="GO" id="GO:0017156">
    <property type="term" value="P:calcium-ion regulated exocytosis"/>
    <property type="evidence" value="ECO:0007669"/>
    <property type="project" value="TreeGrafter"/>
</dbReference>
<dbReference type="GO" id="GO:0030276">
    <property type="term" value="F:clathrin binding"/>
    <property type="evidence" value="ECO:0007669"/>
    <property type="project" value="TreeGrafter"/>
</dbReference>
<feature type="region of interest" description="Disordered" evidence="2">
    <location>
        <begin position="853"/>
        <end position="875"/>
    </location>
</feature>
<feature type="compositionally biased region" description="Pro residues" evidence="2">
    <location>
        <begin position="735"/>
        <end position="745"/>
    </location>
</feature>
<dbReference type="SMART" id="SM00239">
    <property type="entry name" value="C2"/>
    <property type="match status" value="1"/>
</dbReference>
<dbReference type="SUPFAM" id="SSF49562">
    <property type="entry name" value="C2 domain (Calcium/lipid-binding domain, CaLB)"/>
    <property type="match status" value="1"/>
</dbReference>
<keyword evidence="5" id="KW-1185">Reference proteome</keyword>
<evidence type="ECO:0000259" key="3">
    <source>
        <dbReference type="PROSITE" id="PS50004"/>
    </source>
</evidence>
<dbReference type="GO" id="GO:0005886">
    <property type="term" value="C:plasma membrane"/>
    <property type="evidence" value="ECO:0007669"/>
    <property type="project" value="TreeGrafter"/>
</dbReference>
<proteinExistence type="predicted"/>
<accession>A0A3R7QWQ1</accession>
<dbReference type="InterPro" id="IPR047897">
    <property type="entry name" value="Synaptotagmin-15/17_C2A"/>
</dbReference>
<dbReference type="EMBL" id="QCYY01001042">
    <property type="protein sequence ID" value="ROT80979.1"/>
    <property type="molecule type" value="Genomic_DNA"/>
</dbReference>
<evidence type="ECO:0000256" key="1">
    <source>
        <dbReference type="ARBA" id="ARBA00022737"/>
    </source>
</evidence>
<feature type="compositionally biased region" description="Low complexity" evidence="2">
    <location>
        <begin position="304"/>
        <end position="322"/>
    </location>
</feature>
<dbReference type="AlphaFoldDB" id="A0A3R7QWQ1"/>
<dbReference type="GO" id="GO:0005509">
    <property type="term" value="F:calcium ion binding"/>
    <property type="evidence" value="ECO:0007669"/>
    <property type="project" value="TreeGrafter"/>
</dbReference>
<dbReference type="GO" id="GO:0000149">
    <property type="term" value="F:SNARE binding"/>
    <property type="evidence" value="ECO:0007669"/>
    <property type="project" value="TreeGrafter"/>
</dbReference>
<dbReference type="PANTHER" id="PTHR10024:SF234">
    <property type="entry name" value="SYNAPTOTAGMIN-15-RELATED"/>
    <property type="match status" value="1"/>
</dbReference>
<dbReference type="PROSITE" id="PS50004">
    <property type="entry name" value="C2"/>
    <property type="match status" value="1"/>
</dbReference>
<dbReference type="Gene3D" id="2.60.40.150">
    <property type="entry name" value="C2 domain"/>
    <property type="match status" value="1"/>
</dbReference>
<dbReference type="PANTHER" id="PTHR10024">
    <property type="entry name" value="SYNAPTOTAGMIN"/>
    <property type="match status" value="1"/>
</dbReference>
<evidence type="ECO:0000313" key="5">
    <source>
        <dbReference type="Proteomes" id="UP000283509"/>
    </source>
</evidence>
<protein>
    <submittedName>
        <fullName evidence="4">Putative synaptotagmin-15 isoform X2</fullName>
    </submittedName>
</protein>
<feature type="region of interest" description="Disordered" evidence="2">
    <location>
        <begin position="304"/>
        <end position="471"/>
    </location>
</feature>
<dbReference type="GO" id="GO:0005544">
    <property type="term" value="F:calcium-dependent phospholipid binding"/>
    <property type="evidence" value="ECO:0007669"/>
    <property type="project" value="TreeGrafter"/>
</dbReference>
<evidence type="ECO:0000313" key="4">
    <source>
        <dbReference type="EMBL" id="ROT80979.1"/>
    </source>
</evidence>
<dbReference type="Pfam" id="PF00168">
    <property type="entry name" value="C2"/>
    <property type="match status" value="1"/>
</dbReference>
<dbReference type="Proteomes" id="UP000283509">
    <property type="component" value="Unassembled WGS sequence"/>
</dbReference>
<dbReference type="InterPro" id="IPR000008">
    <property type="entry name" value="C2_dom"/>
</dbReference>
<feature type="compositionally biased region" description="Pro residues" evidence="2">
    <location>
        <begin position="759"/>
        <end position="772"/>
    </location>
</feature>
<dbReference type="FunFam" id="2.60.40.150:FF:000237">
    <property type="entry name" value="Synaptotagmin 15"/>
    <property type="match status" value="1"/>
</dbReference>
<feature type="compositionally biased region" description="Basic residues" evidence="2">
    <location>
        <begin position="409"/>
        <end position="425"/>
    </location>
</feature>
<feature type="region of interest" description="Disordered" evidence="2">
    <location>
        <begin position="91"/>
        <end position="147"/>
    </location>
</feature>
<feature type="compositionally biased region" description="Polar residues" evidence="2">
    <location>
        <begin position="118"/>
        <end position="128"/>
    </location>
</feature>
<name>A0A3R7QWQ1_PENVA</name>
<reference evidence="4 5" key="1">
    <citation type="submission" date="2018-04" db="EMBL/GenBank/DDBJ databases">
        <authorList>
            <person name="Zhang X."/>
            <person name="Yuan J."/>
            <person name="Li F."/>
            <person name="Xiang J."/>
        </authorList>
    </citation>
    <scope>NUCLEOTIDE SEQUENCE [LARGE SCALE GENOMIC DNA]</scope>
    <source>
        <tissue evidence="4">Muscle</tissue>
    </source>
</reference>
<dbReference type="GO" id="GO:0001786">
    <property type="term" value="F:phosphatidylserine binding"/>
    <property type="evidence" value="ECO:0007669"/>
    <property type="project" value="TreeGrafter"/>
</dbReference>
<keyword evidence="1" id="KW-0677">Repeat</keyword>
<dbReference type="STRING" id="6689.A0A3R7QWQ1"/>
<dbReference type="OrthoDB" id="10259057at2759"/>
<gene>
    <name evidence="4" type="ORF">C7M84_000264</name>
</gene>
<dbReference type="CDD" id="cd08390">
    <property type="entry name" value="C2A_Synaptotagmin-15-17"/>
    <property type="match status" value="1"/>
</dbReference>
<reference evidence="4 5" key="2">
    <citation type="submission" date="2019-01" db="EMBL/GenBank/DDBJ databases">
        <title>The decoding of complex shrimp genome reveals the adaptation for benthos swimmer, frequently molting mechanism and breeding impact on genome.</title>
        <authorList>
            <person name="Sun Y."/>
            <person name="Gao Y."/>
            <person name="Yu Y."/>
        </authorList>
    </citation>
    <scope>NUCLEOTIDE SEQUENCE [LARGE SCALE GENOMIC DNA]</scope>
    <source>
        <tissue evidence="4">Muscle</tissue>
    </source>
</reference>
<feature type="compositionally biased region" description="Polar residues" evidence="2">
    <location>
        <begin position="718"/>
        <end position="730"/>
    </location>
</feature>
<feature type="compositionally biased region" description="Pro residues" evidence="2">
    <location>
        <begin position="698"/>
        <end position="710"/>
    </location>
</feature>
<sequence>MEPSHPDRLSPISAYLKFPREPIRRHHSLKYIFNGESGVHVFRHGAHTPPSATPAISSYLSDKTRHHSLTRLKDLTSSVLSTRSREVTFTVPPTVSPLSPRRALGDCSPLSPRRLGSGDTTPVGSQAGSEYGGDSRTTTPSPGLLRGSFTDIPAVSGAACSLGSINPELYKTDELEGEYDQYPDDHIGRVWLQLEYLSDSEKLLVNLIKAKNLPSRLIGSINACDPYVRLYLMPDERRYLQTKTRRKTCNPRFDETFCFQITAKELEERALKLTFYDVDRDKKHQVIGHVLCLLKKRVGVYASMSPHRQMQQRQSQPSSLSSIKETRTTKHTSPTLVLELHQSGEDYRAHVPNPRQIKEARRVTEPLVDQGGEDYQAHVPNPRLPRSGEDYRAHVPKPKSRSPRELRRAHVQHPPKRRGLRRQAPRRFQGGHEVAAKDFQSLSSTKRRGLPSAPATFRRTERHSPPSLRHNHAYGSVLRERPISPPFHTAQNSRFKKYNNKYTKPTYSKLVHGFHGASERIYDVLLSASRPHAHDCRPISEHHASLSCFLLISCPVLPSRFPCSPSLLPSFLSFLAPLLHRPYPFLPSSSSSFLRFLSFHLPSFAFLLQFLSITFLPFRSLLLFLLPSHRLLLSFLPHFQSLPSPSSFPPSLQVCHKPTIPSHVPQSTSPSTSIDPSPSAHHRTENPFPLHPSSPTHHIPPTPPHPPRSPHPLLSESWSNPELVTASPVSQLRGAPPPPAAPPARAPHSRPIPADKLTPPRPPPHTTSPTRPPHTFTLLPPPPAIHRNATPIWTKRSVDRVEHDCCRDECGDPEVSVGFGYTAESVMTLLVDDPPHTRRINNQHIKTHLFSTTPHLHHHHPPMPSTGTAPPPDTTPPTPLTIHSIRPLWGLMDGSANGLAYSRHGQREPETERSGLTFAWLLLPRPSLSLLPLLSRRRTLLSTPPTHLSIEAPPVLYASSA</sequence>